<reference evidence="2 3" key="1">
    <citation type="journal article" date="2022" name="DNA Res.">
        <title>Genome analysis of five recently described species of the CUG-Ser clade uncovers Candida theae as a new hybrid lineage with pathogenic potential in the Candida parapsilosis species complex.</title>
        <authorList>
            <person name="Mixao V."/>
            <person name="Del Olmo V."/>
            <person name="Hegedusova E."/>
            <person name="Saus E."/>
            <person name="Pryszcz L."/>
            <person name="Cillingova A."/>
            <person name="Nosek J."/>
            <person name="Gabaldon T."/>
        </authorList>
    </citation>
    <scope>NUCLEOTIDE SEQUENCE [LARGE SCALE GENOMIC DNA]</scope>
    <source>
        <strain evidence="2 3">CBS 12239</strain>
    </source>
</reference>
<proteinExistence type="predicted"/>
<feature type="region of interest" description="Disordered" evidence="1">
    <location>
        <begin position="1"/>
        <end position="64"/>
    </location>
</feature>
<gene>
    <name evidence="2" type="ORF">KGF57_000015</name>
</gene>
<sequence length="250" mass="28958">MSLFTFRRLATTSSSSTTNSQPEKKAQAAQLALQSLKDVGSLLSPSDPSSSSSSDDATQPIDTSPIYANPQLFPHLSLLHQGQVVAELQSKYDKNWHKLQRKDKLLGYYISYGNWGVREHFTNWSQPDSAPLDLPFRVPSEIRKVDPAPTDVVKPLEMVKLSETPVRIDQFDYKKMDPATKFCIYLIVFIAMVAIYRDKNVGEDGKPVEVKIEDQYEIARQREEQERVKRVEEEERRQRESRKWYYLWLR</sequence>
<accession>A0AAD5BJN6</accession>
<dbReference type="GeneID" id="76148075"/>
<evidence type="ECO:0000256" key="1">
    <source>
        <dbReference type="SAM" id="MobiDB-lite"/>
    </source>
</evidence>
<dbReference type="Proteomes" id="UP001204833">
    <property type="component" value="Unassembled WGS sequence"/>
</dbReference>
<evidence type="ECO:0000313" key="2">
    <source>
        <dbReference type="EMBL" id="KAI5968900.1"/>
    </source>
</evidence>
<comment type="caution">
    <text evidence="2">The sequence shown here is derived from an EMBL/GenBank/DDBJ whole genome shotgun (WGS) entry which is preliminary data.</text>
</comment>
<dbReference type="RefSeq" id="XP_051611434.1">
    <property type="nucleotide sequence ID" value="XM_051750711.1"/>
</dbReference>
<keyword evidence="3" id="KW-1185">Reference proteome</keyword>
<name>A0AAD5BJN6_9ASCO</name>
<protein>
    <recommendedName>
        <fullName evidence="4">Genetic interactor of prohibitin 7, mitochondrial</fullName>
    </recommendedName>
</protein>
<organism evidence="2 3">
    <name type="scientific">Candida theae</name>
    <dbReference type="NCBI Taxonomy" id="1198502"/>
    <lineage>
        <taxon>Eukaryota</taxon>
        <taxon>Fungi</taxon>
        <taxon>Dikarya</taxon>
        <taxon>Ascomycota</taxon>
        <taxon>Saccharomycotina</taxon>
        <taxon>Pichiomycetes</taxon>
        <taxon>Debaryomycetaceae</taxon>
        <taxon>Candida/Lodderomyces clade</taxon>
        <taxon>Candida</taxon>
    </lineage>
</organism>
<dbReference type="AlphaFoldDB" id="A0AAD5BJN6"/>
<dbReference type="EMBL" id="JAIHNG010000001">
    <property type="protein sequence ID" value="KAI5968900.1"/>
    <property type="molecule type" value="Genomic_DNA"/>
</dbReference>
<evidence type="ECO:0000313" key="3">
    <source>
        <dbReference type="Proteomes" id="UP001204833"/>
    </source>
</evidence>
<evidence type="ECO:0008006" key="4">
    <source>
        <dbReference type="Google" id="ProtNLM"/>
    </source>
</evidence>
<feature type="compositionally biased region" description="Low complexity" evidence="1">
    <location>
        <begin position="27"/>
        <end position="56"/>
    </location>
</feature>